<feature type="transmembrane region" description="Helical" evidence="6">
    <location>
        <begin position="268"/>
        <end position="291"/>
    </location>
</feature>
<dbReference type="EMBL" id="JTDK01000017">
    <property type="protein sequence ID" value="KHK96090.1"/>
    <property type="molecule type" value="Genomic_DNA"/>
</dbReference>
<organism evidence="8 9">
    <name type="scientific">Microbacterium mangrovi</name>
    <dbReference type="NCBI Taxonomy" id="1348253"/>
    <lineage>
        <taxon>Bacteria</taxon>
        <taxon>Bacillati</taxon>
        <taxon>Actinomycetota</taxon>
        <taxon>Actinomycetes</taxon>
        <taxon>Micrococcales</taxon>
        <taxon>Microbacteriaceae</taxon>
        <taxon>Microbacterium</taxon>
    </lineage>
</organism>
<keyword evidence="2" id="KW-1003">Cell membrane</keyword>
<evidence type="ECO:0000313" key="9">
    <source>
        <dbReference type="Proteomes" id="UP000031030"/>
    </source>
</evidence>
<accession>A0A0B1ZXY6</accession>
<evidence type="ECO:0000256" key="6">
    <source>
        <dbReference type="SAM" id="Phobius"/>
    </source>
</evidence>
<dbReference type="GO" id="GO:0005886">
    <property type="term" value="C:plasma membrane"/>
    <property type="evidence" value="ECO:0007669"/>
    <property type="project" value="UniProtKB-SubCell"/>
</dbReference>
<proteinExistence type="predicted"/>
<dbReference type="STRING" id="1348253.LK09_16755"/>
<evidence type="ECO:0000313" key="8">
    <source>
        <dbReference type="EMBL" id="KHK96090.1"/>
    </source>
</evidence>
<evidence type="ECO:0000256" key="1">
    <source>
        <dbReference type="ARBA" id="ARBA00004651"/>
    </source>
</evidence>
<reference evidence="8 9" key="1">
    <citation type="submission" date="2014-11" db="EMBL/GenBank/DDBJ databases">
        <title>Genome sequence of Microbacterium mangrovi MUSC 115(T).</title>
        <authorList>
            <person name="Lee L.-H."/>
        </authorList>
    </citation>
    <scope>NUCLEOTIDE SEQUENCE [LARGE SCALE GENOMIC DNA]</scope>
    <source>
        <strain evidence="8 9">MUSC 115</strain>
    </source>
</reference>
<dbReference type="Proteomes" id="UP000031030">
    <property type="component" value="Unassembled WGS sequence"/>
</dbReference>
<dbReference type="PANTHER" id="PTHR34697">
    <property type="entry name" value="PHOSPHATIDYLGLYCEROL LYSYLTRANSFERASE"/>
    <property type="match status" value="1"/>
</dbReference>
<keyword evidence="3 6" id="KW-0812">Transmembrane</keyword>
<feature type="transmembrane region" description="Helical" evidence="6">
    <location>
        <begin position="12"/>
        <end position="33"/>
    </location>
</feature>
<feature type="transmembrane region" description="Helical" evidence="6">
    <location>
        <begin position="153"/>
        <end position="170"/>
    </location>
</feature>
<dbReference type="InterPro" id="IPR051211">
    <property type="entry name" value="PG_lysyltransferase"/>
</dbReference>
<dbReference type="InterPro" id="IPR024320">
    <property type="entry name" value="LPG_synthase_C"/>
</dbReference>
<evidence type="ECO:0000256" key="5">
    <source>
        <dbReference type="ARBA" id="ARBA00023136"/>
    </source>
</evidence>
<evidence type="ECO:0000259" key="7">
    <source>
        <dbReference type="Pfam" id="PF09924"/>
    </source>
</evidence>
<comment type="caution">
    <text evidence="8">The sequence shown here is derived from an EMBL/GenBank/DDBJ whole genome shotgun (WGS) entry which is preliminary data.</text>
</comment>
<name>A0A0B1ZXY6_9MICO</name>
<dbReference type="PANTHER" id="PTHR34697:SF2">
    <property type="entry name" value="PHOSPHATIDYLGLYCEROL LYSYLTRANSFERASE"/>
    <property type="match status" value="1"/>
</dbReference>
<protein>
    <recommendedName>
        <fullName evidence="7">Phosphatidylglycerol lysyltransferase C-terminal domain-containing protein</fullName>
    </recommendedName>
</protein>
<evidence type="ECO:0000256" key="4">
    <source>
        <dbReference type="ARBA" id="ARBA00022989"/>
    </source>
</evidence>
<dbReference type="GO" id="GO:0016755">
    <property type="term" value="F:aminoacyltransferase activity"/>
    <property type="evidence" value="ECO:0007669"/>
    <property type="project" value="TreeGrafter"/>
</dbReference>
<feature type="transmembrane region" description="Helical" evidence="6">
    <location>
        <begin position="303"/>
        <end position="321"/>
    </location>
</feature>
<dbReference type="GO" id="GO:0055091">
    <property type="term" value="P:phospholipid homeostasis"/>
    <property type="evidence" value="ECO:0007669"/>
    <property type="project" value="TreeGrafter"/>
</dbReference>
<feature type="transmembrane region" description="Helical" evidence="6">
    <location>
        <begin position="93"/>
        <end position="113"/>
    </location>
</feature>
<dbReference type="OrthoDB" id="594838at2"/>
<feature type="transmembrane region" description="Helical" evidence="6">
    <location>
        <begin position="237"/>
        <end position="256"/>
    </location>
</feature>
<keyword evidence="9" id="KW-1185">Reference proteome</keyword>
<keyword evidence="4 6" id="KW-1133">Transmembrane helix</keyword>
<feature type="transmembrane region" description="Helical" evidence="6">
    <location>
        <begin position="204"/>
        <end position="225"/>
    </location>
</feature>
<dbReference type="AlphaFoldDB" id="A0A0B1ZXY6"/>
<feature type="transmembrane region" description="Helical" evidence="6">
    <location>
        <begin position="53"/>
        <end position="81"/>
    </location>
</feature>
<sequence length="682" mass="74955">MLRVISRTRVTLISIGVLLLIGAITGALWRPFLYNPLWDSVAYGLPAFQAGRWWTPVTGTFFVSHPALYSVTILSFAGMAYLELRRGWRVAMLYFWIGQLFAVFGAALLLWLLTYTPSLWAVVVAENTGVGPTAGTFACIAAATGLLPAPWRVRGWLVLLATLLVTLLFWGRLLDVQNTLAVFLVLFADRTLRIQHTTVREQRLITWVAVVTLGVVELIVLLAPTNGPFGDSDPASGSWWDIATDILLIVIVATALRRGRRWAWWTTLILAGVNVVTGILLVVVIVAVGPAEADDIINGNPSLTFATAVMWLAMGIYLIWVRRAFRSKIGRRARLGSQPAPDAVEAKRLVRQAGGGDLSWVATWEDKTFMRTTTGIVAYQQRAGVALALGDPLGPPAGRAQSVREFIDDAEHAGLIPCFFSASDDTKAAVPATWRSLVVADDTIVDLPDLSFTGKRWNSVRTSLNKAAREGVSFRLTHLKDEPWGVQAQLQAISEMWVSDRGLPEMGFTLGTLSEAEDPDVRIALAVSPEGDVDGFLSWMPVYGPGGRIDGWTLDLMRRREGGFGPVMEYLIAQSAMTFREEGARFMSLSGAPLAHDYPPRAGMIAELSEWLAEALEPVYGFRSLHRFKGKFHPRFQAMHLLYRDEGDLTRVAGALTRAFLPDATLRQFAGAGIDMLRPPAR</sequence>
<gene>
    <name evidence="8" type="ORF">LK09_16755</name>
</gene>
<keyword evidence="5 6" id="KW-0472">Membrane</keyword>
<feature type="domain" description="Phosphatidylglycerol lysyltransferase C-terminal" evidence="7">
    <location>
        <begin position="349"/>
        <end position="639"/>
    </location>
</feature>
<comment type="subcellular location">
    <subcellularLocation>
        <location evidence="1">Cell membrane</location>
        <topology evidence="1">Multi-pass membrane protein</topology>
    </subcellularLocation>
</comment>
<evidence type="ECO:0000256" key="3">
    <source>
        <dbReference type="ARBA" id="ARBA00022692"/>
    </source>
</evidence>
<dbReference type="Pfam" id="PF09924">
    <property type="entry name" value="LPG_synthase_C"/>
    <property type="match status" value="1"/>
</dbReference>
<evidence type="ECO:0000256" key="2">
    <source>
        <dbReference type="ARBA" id="ARBA00022475"/>
    </source>
</evidence>